<protein>
    <submittedName>
        <fullName evidence="1">Uncharacterized protein</fullName>
    </submittedName>
</protein>
<evidence type="ECO:0000313" key="1">
    <source>
        <dbReference type="EMBL" id="MBP0440718.1"/>
    </source>
</evidence>
<keyword evidence="2" id="KW-1185">Reference proteome</keyword>
<gene>
    <name evidence="1" type="ORF">J5Y06_18880</name>
</gene>
<proteinExistence type="predicted"/>
<organism evidence="1 2">
    <name type="scientific">Tianweitania sediminis</name>
    <dbReference type="NCBI Taxonomy" id="1502156"/>
    <lineage>
        <taxon>Bacteria</taxon>
        <taxon>Pseudomonadati</taxon>
        <taxon>Pseudomonadota</taxon>
        <taxon>Alphaproteobacteria</taxon>
        <taxon>Hyphomicrobiales</taxon>
        <taxon>Phyllobacteriaceae</taxon>
        <taxon>Tianweitania</taxon>
    </lineage>
</organism>
<reference evidence="1" key="1">
    <citation type="submission" date="2021-03" db="EMBL/GenBank/DDBJ databases">
        <title>Genome sequencing and assembly of Tianweitania sediminis.</title>
        <authorList>
            <person name="Chhetri G."/>
        </authorList>
    </citation>
    <scope>NUCLEOTIDE SEQUENCE</scope>
    <source>
        <strain evidence="1">Z8</strain>
    </source>
</reference>
<comment type="caution">
    <text evidence="1">The sequence shown here is derived from an EMBL/GenBank/DDBJ whole genome shotgun (WGS) entry which is preliminary data.</text>
</comment>
<dbReference type="EMBL" id="JAGIYY010000009">
    <property type="protein sequence ID" value="MBP0440718.1"/>
    <property type="molecule type" value="Genomic_DNA"/>
</dbReference>
<dbReference type="AlphaFoldDB" id="A0A8J7UK37"/>
<evidence type="ECO:0000313" key="2">
    <source>
        <dbReference type="Proteomes" id="UP000666240"/>
    </source>
</evidence>
<name>A0A8J7UK37_9HYPH</name>
<sequence length="46" mass="4760">MSFMPWRRTLLAVAAIFGTIVAAFSAGGSMESSQPITTAAEVAADQ</sequence>
<dbReference type="Proteomes" id="UP000666240">
    <property type="component" value="Unassembled WGS sequence"/>
</dbReference>
<accession>A0A8J7UK37</accession>
<dbReference type="RefSeq" id="WP_209336752.1">
    <property type="nucleotide sequence ID" value="NZ_JAGIYY010000009.1"/>
</dbReference>